<proteinExistence type="predicted"/>
<dbReference type="EMBL" id="UINC01131152">
    <property type="protein sequence ID" value="SVD12685.1"/>
    <property type="molecule type" value="Genomic_DNA"/>
</dbReference>
<accession>A0A382ST71</accession>
<organism evidence="1">
    <name type="scientific">marine metagenome</name>
    <dbReference type="NCBI Taxonomy" id="408172"/>
    <lineage>
        <taxon>unclassified sequences</taxon>
        <taxon>metagenomes</taxon>
        <taxon>ecological metagenomes</taxon>
    </lineage>
</organism>
<gene>
    <name evidence="1" type="ORF">METZ01_LOCUS365539</name>
</gene>
<protein>
    <submittedName>
        <fullName evidence="1">Uncharacterized protein</fullName>
    </submittedName>
</protein>
<reference evidence="1" key="1">
    <citation type="submission" date="2018-05" db="EMBL/GenBank/DDBJ databases">
        <authorList>
            <person name="Lanie J.A."/>
            <person name="Ng W.-L."/>
            <person name="Kazmierczak K.M."/>
            <person name="Andrzejewski T.M."/>
            <person name="Davidsen T.M."/>
            <person name="Wayne K.J."/>
            <person name="Tettelin H."/>
            <person name="Glass J.I."/>
            <person name="Rusch D."/>
            <person name="Podicherti R."/>
            <person name="Tsui H.-C.T."/>
            <person name="Winkler M.E."/>
        </authorList>
    </citation>
    <scope>NUCLEOTIDE SEQUENCE</scope>
</reference>
<name>A0A382ST71_9ZZZZ</name>
<sequence>MDALGVEPAMFQCDNLELPKKVLRAGGVEENIY</sequence>
<dbReference type="AlphaFoldDB" id="A0A382ST71"/>
<evidence type="ECO:0000313" key="1">
    <source>
        <dbReference type="EMBL" id="SVD12685.1"/>
    </source>
</evidence>